<keyword evidence="4" id="KW-1185">Reference proteome</keyword>
<feature type="compositionally biased region" description="Polar residues" evidence="1">
    <location>
        <begin position="536"/>
        <end position="545"/>
    </location>
</feature>
<sequence length="552" mass="58869">MAASLVLAAPLPAAALSGEPGNIAPVGRAVTAQRIVPPRVSAAIPVTATSVPWGAADRAVEPVDLAARGYIEEEYFISGEARVLAWPAVGRLTALARGPYVTRLLVRRPARARRFSGTVVVEPLNPSLRHDLPIMWGAVYPTYLRHGDVWIGVTVKPVAIESLKQFDPVRYAALGFPNPLSGSQTCDQSRLPLPRGGLPAESTPQTENGLIWDVLSQVGALAKQRDRTGPLRGLKVSRLYMTGYSQSGAFVLTYAAAIHPTALGGNGKPLYDGFLAATATRPSTPIHQCAAPIPAGDPRQTPGPIGVPLMVMVSESEIRTLRRRPDSDRKPDLFRGYEVAGSSHIHAGGDAGKPAPVDAAKTSGARFGSSDDCAERAMPGNDVPLPALLRGAFRNLDRWSRSGIAPPRGQRIAVRDPSQDGAAVALDRFGNALGGVRTPHVDVPLARYRHRMTGPGICELWGYRQSFTRAELDAIYGTPQAWLHQVRASIRRTVARRWIEPADGQELADQAAATMRQLMALPSPGQAAIPDPSITAPRQNSSRGNFASDGPA</sequence>
<comment type="caution">
    <text evidence="3">The sequence shown here is derived from an EMBL/GenBank/DDBJ whole genome shotgun (WGS) entry which is preliminary data.</text>
</comment>
<dbReference type="EMBL" id="JACLAX010000017">
    <property type="protein sequence ID" value="MBC2670308.1"/>
    <property type="molecule type" value="Genomic_DNA"/>
</dbReference>
<dbReference type="AlphaFoldDB" id="A0A7X1G098"/>
<evidence type="ECO:0000259" key="2">
    <source>
        <dbReference type="Pfam" id="PF20091"/>
    </source>
</evidence>
<accession>A0A7X1G098</accession>
<evidence type="ECO:0000313" key="3">
    <source>
        <dbReference type="EMBL" id="MBC2670308.1"/>
    </source>
</evidence>
<dbReference type="Pfam" id="PF20091">
    <property type="entry name" value="Abhydrolase_10"/>
    <property type="match status" value="1"/>
</dbReference>
<feature type="domain" description="Alpha/beta hydrolase" evidence="2">
    <location>
        <begin position="41"/>
        <end position="507"/>
    </location>
</feature>
<reference evidence="3 4" key="1">
    <citation type="submission" date="2020-08" db="EMBL/GenBank/DDBJ databases">
        <title>The genome sequence of type strain Novosphingobium piscinae KCTC 42194.</title>
        <authorList>
            <person name="Liu Y."/>
        </authorList>
    </citation>
    <scope>NUCLEOTIDE SEQUENCE [LARGE SCALE GENOMIC DNA]</scope>
    <source>
        <strain evidence="3 4">KCTC 42194</strain>
    </source>
</reference>
<dbReference type="InterPro" id="IPR045394">
    <property type="entry name" value="Abhydrolase_dom"/>
</dbReference>
<feature type="region of interest" description="Disordered" evidence="1">
    <location>
        <begin position="520"/>
        <end position="552"/>
    </location>
</feature>
<dbReference type="Proteomes" id="UP000551327">
    <property type="component" value="Unassembled WGS sequence"/>
</dbReference>
<evidence type="ECO:0000313" key="4">
    <source>
        <dbReference type="Proteomes" id="UP000551327"/>
    </source>
</evidence>
<gene>
    <name evidence="3" type="ORF">H7F53_14230</name>
</gene>
<organism evidence="3 4">
    <name type="scientific">Novosphingobium piscinae</name>
    <dbReference type="NCBI Taxonomy" id="1507448"/>
    <lineage>
        <taxon>Bacteria</taxon>
        <taxon>Pseudomonadati</taxon>
        <taxon>Pseudomonadota</taxon>
        <taxon>Alphaproteobacteria</taxon>
        <taxon>Sphingomonadales</taxon>
        <taxon>Sphingomonadaceae</taxon>
        <taxon>Novosphingobium</taxon>
    </lineage>
</organism>
<protein>
    <recommendedName>
        <fullName evidence="2">Alpha/beta hydrolase domain-containing protein</fullName>
    </recommendedName>
</protein>
<evidence type="ECO:0000256" key="1">
    <source>
        <dbReference type="SAM" id="MobiDB-lite"/>
    </source>
</evidence>
<proteinExistence type="predicted"/>
<dbReference type="RefSeq" id="WP_379542891.1">
    <property type="nucleotide sequence ID" value="NZ_JBHRYI010000029.1"/>
</dbReference>
<name>A0A7X1G098_9SPHN</name>